<dbReference type="GO" id="GO:0005886">
    <property type="term" value="C:plasma membrane"/>
    <property type="evidence" value="ECO:0007669"/>
    <property type="project" value="TreeGrafter"/>
</dbReference>
<keyword evidence="3" id="KW-1185">Reference proteome</keyword>
<proteinExistence type="predicted"/>
<sequence length="292" mass="31995">MLLRYLFTLIISTAVGVAGGFGLSSLDTQTWKATAEFEPPKVSALGNYYTLFSTYTFLNGGDGVSYNVIADDKGSLSLAPEIGRKAEDSATLGSYNEFKRNLISTDVLVEFLTQTETVKLKAQLTHQPIIMTAQSLAEQFVFQAATKTQPFDSLSVRSANPEEAYKLLNDFIAFANQQTKQTLNAELVAKWKNLFQQIKSAADIKLGAIQQGNQIATQDWNGKLNLMRSVQPLDDQLTAFRFVKTPSVPLTPDTPNPTLWMMIGALAGLLLGMVIVSTMGLLRKKPADAEQN</sequence>
<evidence type="ECO:0000256" key="1">
    <source>
        <dbReference type="SAM" id="Phobius"/>
    </source>
</evidence>
<gene>
    <name evidence="2" type="primary">wzzE</name>
    <name evidence="2" type="ORF">NCTC4191_01724</name>
</gene>
<dbReference type="PANTHER" id="PTHR32309:SF13">
    <property type="entry name" value="FERRIC ENTEROBACTIN TRANSPORT PROTEIN FEPE"/>
    <property type="match status" value="1"/>
</dbReference>
<dbReference type="EMBL" id="UFRN01000002">
    <property type="protein sequence ID" value="SUT94876.1"/>
    <property type="molecule type" value="Genomic_DNA"/>
</dbReference>
<dbReference type="RefSeq" id="WP_115590825.1">
    <property type="nucleotide sequence ID" value="NZ_UFRN01000002.1"/>
</dbReference>
<keyword evidence="1" id="KW-0812">Transmembrane</keyword>
<dbReference type="SUPFAM" id="SSF160355">
    <property type="entry name" value="Bacterial polysaccharide co-polymerase-like"/>
    <property type="match status" value="1"/>
</dbReference>
<dbReference type="Proteomes" id="UP000254253">
    <property type="component" value="Unassembled WGS sequence"/>
</dbReference>
<accession>A0A380U354</accession>
<name>A0A380U354_ACTLI</name>
<keyword evidence="1" id="KW-0472">Membrane</keyword>
<organism evidence="2 3">
    <name type="scientific">Actinobacillus lignieresii</name>
    <dbReference type="NCBI Taxonomy" id="720"/>
    <lineage>
        <taxon>Bacteria</taxon>
        <taxon>Pseudomonadati</taxon>
        <taxon>Pseudomonadota</taxon>
        <taxon>Gammaproteobacteria</taxon>
        <taxon>Pasteurellales</taxon>
        <taxon>Pasteurellaceae</taxon>
        <taxon>Actinobacillus</taxon>
    </lineage>
</organism>
<evidence type="ECO:0000313" key="3">
    <source>
        <dbReference type="Proteomes" id="UP000254253"/>
    </source>
</evidence>
<keyword evidence="1" id="KW-1133">Transmembrane helix</keyword>
<dbReference type="InterPro" id="IPR050445">
    <property type="entry name" value="Bact_polysacc_biosynth/exp"/>
</dbReference>
<dbReference type="AlphaFoldDB" id="A0A380U354"/>
<dbReference type="PANTHER" id="PTHR32309">
    <property type="entry name" value="TYROSINE-PROTEIN KINASE"/>
    <property type="match status" value="1"/>
</dbReference>
<protein>
    <submittedName>
        <fullName evidence="2">Putative transport protein</fullName>
    </submittedName>
</protein>
<feature type="transmembrane region" description="Helical" evidence="1">
    <location>
        <begin position="259"/>
        <end position="282"/>
    </location>
</feature>
<dbReference type="GO" id="GO:0004713">
    <property type="term" value="F:protein tyrosine kinase activity"/>
    <property type="evidence" value="ECO:0007669"/>
    <property type="project" value="TreeGrafter"/>
</dbReference>
<reference evidence="2 3" key="1">
    <citation type="submission" date="2018-06" db="EMBL/GenBank/DDBJ databases">
        <authorList>
            <consortium name="Pathogen Informatics"/>
            <person name="Doyle S."/>
        </authorList>
    </citation>
    <scope>NUCLEOTIDE SEQUENCE [LARGE SCALE GENOMIC DNA]</scope>
    <source>
        <strain evidence="2 3">NCTC4191</strain>
    </source>
</reference>
<dbReference type="Gene3D" id="3.30.1890.10">
    <property type="entry name" value="FepE-like"/>
    <property type="match status" value="1"/>
</dbReference>
<evidence type="ECO:0000313" key="2">
    <source>
        <dbReference type="EMBL" id="SUT94876.1"/>
    </source>
</evidence>